<dbReference type="EMBL" id="JBHUDC010000008">
    <property type="protein sequence ID" value="MFD1514751.1"/>
    <property type="molecule type" value="Genomic_DNA"/>
</dbReference>
<organism evidence="1 2">
    <name type="scientific">Halomarina rubra</name>
    <dbReference type="NCBI Taxonomy" id="2071873"/>
    <lineage>
        <taxon>Archaea</taxon>
        <taxon>Methanobacteriati</taxon>
        <taxon>Methanobacteriota</taxon>
        <taxon>Stenosarchaea group</taxon>
        <taxon>Halobacteria</taxon>
        <taxon>Halobacteriales</taxon>
        <taxon>Natronomonadaceae</taxon>
        <taxon>Halomarina</taxon>
    </lineage>
</organism>
<reference evidence="1 2" key="1">
    <citation type="journal article" date="2019" name="Int. J. Syst. Evol. Microbiol.">
        <title>The Global Catalogue of Microorganisms (GCM) 10K type strain sequencing project: providing services to taxonomists for standard genome sequencing and annotation.</title>
        <authorList>
            <consortium name="The Broad Institute Genomics Platform"/>
            <consortium name="The Broad Institute Genome Sequencing Center for Infectious Disease"/>
            <person name="Wu L."/>
            <person name="Ma J."/>
        </authorList>
    </citation>
    <scope>NUCLEOTIDE SEQUENCE [LARGE SCALE GENOMIC DNA]</scope>
    <source>
        <strain evidence="1 2">CGMCC 1.12563</strain>
    </source>
</reference>
<name>A0ABD6AY45_9EURY</name>
<keyword evidence="2" id="KW-1185">Reference proteome</keyword>
<dbReference type="Proteomes" id="UP001597187">
    <property type="component" value="Unassembled WGS sequence"/>
</dbReference>
<dbReference type="AlphaFoldDB" id="A0ABD6AY45"/>
<protein>
    <submittedName>
        <fullName evidence="1">CTP synthetase</fullName>
    </submittedName>
</protein>
<evidence type="ECO:0000313" key="2">
    <source>
        <dbReference type="Proteomes" id="UP001597187"/>
    </source>
</evidence>
<dbReference type="InterPro" id="IPR055550">
    <property type="entry name" value="DUF7126"/>
</dbReference>
<evidence type="ECO:0000313" key="1">
    <source>
        <dbReference type="EMBL" id="MFD1514751.1"/>
    </source>
</evidence>
<accession>A0ABD6AY45</accession>
<proteinExistence type="predicted"/>
<comment type="caution">
    <text evidence="1">The sequence shown here is derived from an EMBL/GenBank/DDBJ whole genome shotgun (WGS) entry which is preliminary data.</text>
</comment>
<dbReference type="Pfam" id="PF23443">
    <property type="entry name" value="DUF7126"/>
    <property type="match status" value="1"/>
</dbReference>
<sequence>MNHAVVVGSDPDGLGEALEARGVTVSRAAGTADRDALVDAGVEETDALVVTDVGLATSIPVARELNDSFRVVVYSEDSIPEFARTSAGLVVDPQLIDVDTVAEELTTER</sequence>
<dbReference type="RefSeq" id="WP_250874689.1">
    <property type="nucleotide sequence ID" value="NZ_JALXFV010000008.1"/>
</dbReference>
<gene>
    <name evidence="1" type="ORF">ACFSBT_15830</name>
</gene>